<dbReference type="EMBL" id="BFBR01000011">
    <property type="protein sequence ID" value="GBF59195.1"/>
    <property type="molecule type" value="Genomic_DNA"/>
</dbReference>
<feature type="transmembrane region" description="Helical" evidence="6">
    <location>
        <begin position="6"/>
        <end position="24"/>
    </location>
</feature>
<evidence type="ECO:0000313" key="9">
    <source>
        <dbReference type="Proteomes" id="UP000245086"/>
    </source>
</evidence>
<evidence type="ECO:0000256" key="6">
    <source>
        <dbReference type="SAM" id="Phobius"/>
    </source>
</evidence>
<feature type="transmembrane region" description="Helical" evidence="6">
    <location>
        <begin position="97"/>
        <end position="115"/>
    </location>
</feature>
<feature type="transmembrane region" description="Helical" evidence="6">
    <location>
        <begin position="265"/>
        <end position="288"/>
    </location>
</feature>
<feature type="transmembrane region" description="Helical" evidence="6">
    <location>
        <begin position="300"/>
        <end position="320"/>
    </location>
</feature>
<evidence type="ECO:0000256" key="5">
    <source>
        <dbReference type="ARBA" id="ARBA00023136"/>
    </source>
</evidence>
<gene>
    <name evidence="8" type="ORF">PbB2_02887</name>
</gene>
<dbReference type="GO" id="GO:0005886">
    <property type="term" value="C:plasma membrane"/>
    <property type="evidence" value="ECO:0007669"/>
    <property type="project" value="UniProtKB-SubCell"/>
</dbReference>
<evidence type="ECO:0000256" key="3">
    <source>
        <dbReference type="ARBA" id="ARBA00022692"/>
    </source>
</evidence>
<evidence type="ECO:0000313" key="8">
    <source>
        <dbReference type="EMBL" id="GBF59195.1"/>
    </source>
</evidence>
<keyword evidence="5 6" id="KW-0472">Membrane</keyword>
<dbReference type="PANTHER" id="PTHR35007:SF1">
    <property type="entry name" value="PILUS ASSEMBLY PROTEIN"/>
    <property type="match status" value="1"/>
</dbReference>
<comment type="caution">
    <text evidence="8">The sequence shown here is derived from an EMBL/GenBank/DDBJ whole genome shotgun (WGS) entry which is preliminary data.</text>
</comment>
<comment type="subcellular location">
    <subcellularLocation>
        <location evidence="1">Cell membrane</location>
        <topology evidence="1">Multi-pass membrane protein</topology>
    </subcellularLocation>
</comment>
<proteinExistence type="predicted"/>
<dbReference type="OrthoDB" id="9803381at2"/>
<organism evidence="8 9">
    <name type="scientific">Candidatus Phycosocius bacilliformis</name>
    <dbReference type="NCBI Taxonomy" id="1445552"/>
    <lineage>
        <taxon>Bacteria</taxon>
        <taxon>Pseudomonadati</taxon>
        <taxon>Pseudomonadota</taxon>
        <taxon>Alphaproteobacteria</taxon>
        <taxon>Caulobacterales</taxon>
        <taxon>Caulobacterales incertae sedis</taxon>
        <taxon>Candidatus Phycosocius</taxon>
    </lineage>
</organism>
<keyword evidence="4 6" id="KW-1133">Transmembrane helix</keyword>
<dbReference type="Gene3D" id="1.20.81.30">
    <property type="entry name" value="Type II secretion system (T2SS), domain F"/>
    <property type="match status" value="1"/>
</dbReference>
<evidence type="ECO:0000256" key="4">
    <source>
        <dbReference type="ARBA" id="ARBA00022989"/>
    </source>
</evidence>
<dbReference type="AlphaFoldDB" id="A0A2P2EDP9"/>
<keyword evidence="9" id="KW-1185">Reference proteome</keyword>
<feature type="transmembrane region" description="Helical" evidence="6">
    <location>
        <begin position="121"/>
        <end position="142"/>
    </location>
</feature>
<sequence>MDLGTIIPILIAAGVLLVGVALAGDDNQESQKRIKSVAQQKPAAVKRRGADSEDSRRKKLLVNLKDIEMRERQLRRARLSVAARIEQAGLTMEEKTFWMISVGLGLAAAAGVLIAGQKPMYALGAGVVLGLGLPRWILGFLVGRRQKKFIAEFANAIDVIVRGVKSGLPLVECLKIIAREAPEPLSGEFRRICDAQSMGVPVDQCMNKLFERMPLPEVSFFTIVLSIQLKAGGNLSEALGNLSLILRSRKLMREKINALSSEAKASAMIIGALPIIVCGIISVTSPAYMGLLFKDPTGHFGLGAAFLMMTSGILVMRQMINFDI</sequence>
<dbReference type="Pfam" id="PF00482">
    <property type="entry name" value="T2SSF"/>
    <property type="match status" value="1"/>
</dbReference>
<feature type="domain" description="Type II secretion system protein GspF" evidence="7">
    <location>
        <begin position="157"/>
        <end position="281"/>
    </location>
</feature>
<keyword evidence="2" id="KW-1003">Cell membrane</keyword>
<dbReference type="Proteomes" id="UP000245086">
    <property type="component" value="Unassembled WGS sequence"/>
</dbReference>
<keyword evidence="3 6" id="KW-0812">Transmembrane</keyword>
<name>A0A2P2EDP9_9PROT</name>
<dbReference type="InterPro" id="IPR042094">
    <property type="entry name" value="T2SS_GspF_sf"/>
</dbReference>
<evidence type="ECO:0000259" key="7">
    <source>
        <dbReference type="Pfam" id="PF00482"/>
    </source>
</evidence>
<reference evidence="8" key="1">
    <citation type="journal article" date="2018" name="Genome Announc.">
        <title>Draft Genome Sequence of "Candidatus Phycosocius bacilliformis," an Alphaproteobacterial Ectosymbiont of the Hydrocarbon-Producing Green Alga Botryococcus braunii.</title>
        <authorList>
            <person name="Tanabe Y."/>
            <person name="Yamaguchi H."/>
            <person name="Watanabe M.M."/>
        </authorList>
    </citation>
    <scope>NUCLEOTIDE SEQUENCE [LARGE SCALE GENOMIC DNA]</scope>
    <source>
        <strain evidence="8">BOTRYCO-2</strain>
    </source>
</reference>
<evidence type="ECO:0000256" key="1">
    <source>
        <dbReference type="ARBA" id="ARBA00004651"/>
    </source>
</evidence>
<protein>
    <recommendedName>
        <fullName evidence="7">Type II secretion system protein GspF domain-containing protein</fullName>
    </recommendedName>
</protein>
<dbReference type="RefSeq" id="WP_108986090.1">
    <property type="nucleotide sequence ID" value="NZ_BFBR01000011.1"/>
</dbReference>
<dbReference type="InterPro" id="IPR018076">
    <property type="entry name" value="T2SS_GspF_dom"/>
</dbReference>
<accession>A0A2P2EDP9</accession>
<dbReference type="PANTHER" id="PTHR35007">
    <property type="entry name" value="INTEGRAL MEMBRANE PROTEIN-RELATED"/>
    <property type="match status" value="1"/>
</dbReference>
<evidence type="ECO:0000256" key="2">
    <source>
        <dbReference type="ARBA" id="ARBA00022475"/>
    </source>
</evidence>